<keyword evidence="6" id="KW-0687">Ribonucleoprotein</keyword>
<evidence type="ECO:0000256" key="8">
    <source>
        <dbReference type="ARBA" id="ARBA00042721"/>
    </source>
</evidence>
<proteinExistence type="evidence at transcript level"/>
<reference evidence="10" key="4">
    <citation type="submission" date="2009-03" db="EMBL/GenBank/DDBJ databases">
        <authorList>
            <person name="Gang L."/>
        </authorList>
    </citation>
    <scope>NUCLEOTIDE SEQUENCE</scope>
    <source>
        <strain evidence="10">Anhui</strain>
    </source>
</reference>
<dbReference type="GO" id="GO:0005762">
    <property type="term" value="C:mitochondrial large ribosomal subunit"/>
    <property type="evidence" value="ECO:0007669"/>
    <property type="project" value="TreeGrafter"/>
</dbReference>
<dbReference type="EMBL" id="FN318420">
    <property type="protein sequence ID" value="CAX74149.1"/>
    <property type="molecule type" value="mRNA"/>
</dbReference>
<evidence type="ECO:0000256" key="1">
    <source>
        <dbReference type="ARBA" id="ARBA00004173"/>
    </source>
</evidence>
<dbReference type="OrthoDB" id="6618793at2759"/>
<keyword evidence="5" id="KW-0496">Mitochondrion</keyword>
<keyword evidence="12" id="KW-1185">Reference proteome</keyword>
<comment type="subcellular location">
    <subcellularLocation>
        <location evidence="1">Mitochondrion</location>
    </subcellularLocation>
</comment>
<evidence type="ECO:0000256" key="7">
    <source>
        <dbReference type="ARBA" id="ARBA00035180"/>
    </source>
</evidence>
<evidence type="ECO:0000313" key="11">
    <source>
        <dbReference type="EMBL" id="TNN10291.1"/>
    </source>
</evidence>
<gene>
    <name evidence="11" type="ORF">EWB00_005500</name>
</gene>
<keyword evidence="4" id="KW-0689">Ribosomal protein</keyword>
<evidence type="ECO:0000256" key="6">
    <source>
        <dbReference type="ARBA" id="ARBA00023274"/>
    </source>
</evidence>
<evidence type="ECO:0000313" key="9">
    <source>
        <dbReference type="EMBL" id="AAW24740.1"/>
    </source>
</evidence>
<evidence type="ECO:0000313" key="12">
    <source>
        <dbReference type="Proteomes" id="UP000311919"/>
    </source>
</evidence>
<dbReference type="PANTHER" id="PTHR33618:SF1">
    <property type="entry name" value="LARGE RIBOSOMAL SUBUNIT PROTEIN ML53"/>
    <property type="match status" value="1"/>
</dbReference>
<protein>
    <recommendedName>
        <fullName evidence="7">Large ribosomal subunit protein mL53</fullName>
    </recommendedName>
    <alternativeName>
        <fullName evidence="8">39S ribosomal protein L53, mitochondrial</fullName>
    </alternativeName>
</protein>
<keyword evidence="3" id="KW-0809">Transit peptide</keyword>
<dbReference type="AlphaFoldDB" id="Q5DHG6"/>
<organism evidence="9">
    <name type="scientific">Schistosoma japonicum</name>
    <name type="common">Blood fluke</name>
    <dbReference type="NCBI Taxonomy" id="6182"/>
    <lineage>
        <taxon>Eukaryota</taxon>
        <taxon>Metazoa</taxon>
        <taxon>Spiralia</taxon>
        <taxon>Lophotrochozoa</taxon>
        <taxon>Platyhelminthes</taxon>
        <taxon>Trematoda</taxon>
        <taxon>Digenea</taxon>
        <taxon>Strigeidida</taxon>
        <taxon>Schistosomatoidea</taxon>
        <taxon>Schistosomatidae</taxon>
        <taxon>Schistosoma</taxon>
    </lineage>
</organism>
<sequence>MPYMKACHLPRSIKYFRSPLAVDDSKVSKKIIKQLNFKPIKRIACRFNPLLEKTESIRRFCLILSEPKWRTSNANLLVKTNVLSENSPPEVEITYDNGQVLLVKTEHLSLREVMEVVILHTNLITAQ</sequence>
<evidence type="ECO:0000256" key="3">
    <source>
        <dbReference type="ARBA" id="ARBA00022946"/>
    </source>
</evidence>
<dbReference type="Gene3D" id="3.40.30.10">
    <property type="entry name" value="Glutaredoxin"/>
    <property type="match status" value="1"/>
</dbReference>
<evidence type="ECO:0000256" key="4">
    <source>
        <dbReference type="ARBA" id="ARBA00022980"/>
    </source>
</evidence>
<dbReference type="Proteomes" id="UP000311919">
    <property type="component" value="Unassembled WGS sequence"/>
</dbReference>
<evidence type="ECO:0000313" key="10">
    <source>
        <dbReference type="EMBL" id="CAX69896.1"/>
    </source>
</evidence>
<dbReference type="EMBL" id="FN314163">
    <property type="protein sequence ID" value="CAX69896.1"/>
    <property type="molecule type" value="mRNA"/>
</dbReference>
<dbReference type="Pfam" id="PF10780">
    <property type="entry name" value="MRP_L53"/>
    <property type="match status" value="1"/>
</dbReference>
<accession>Q5DHG6</accession>
<evidence type="ECO:0000256" key="2">
    <source>
        <dbReference type="ARBA" id="ARBA00005557"/>
    </source>
</evidence>
<dbReference type="PANTHER" id="PTHR33618">
    <property type="entry name" value="39S RIBOSOMAL PROTEIN L53, MITOCHONDRIAL"/>
    <property type="match status" value="1"/>
</dbReference>
<dbReference type="EMBL" id="AY813008">
    <property type="protein sequence ID" value="AAW24740.1"/>
    <property type="molecule type" value="mRNA"/>
</dbReference>
<name>Q5DHG6_SCHJA</name>
<dbReference type="STRING" id="6182.Q5DHG6"/>
<reference evidence="10" key="3">
    <citation type="journal article" date="2009" name="Nature">
        <title>The Schistosoma japonicum genome reveals features of host-parasite interplay.</title>
        <authorList>
            <person name="Liu F."/>
            <person name="Zhou Y."/>
            <person name="Wang Z.Q."/>
            <person name="Lu G."/>
            <person name="Zheng H."/>
            <person name="Brindley P.J."/>
            <person name="McManus D.P."/>
            <person name="Blair D."/>
            <person name="Zhang Q.H."/>
            <person name="Zhong Y."/>
            <person name="Wang S."/>
            <person name="Han Z.G."/>
            <person name="Chen Z."/>
        </authorList>
    </citation>
    <scope>NUCLEOTIDE SEQUENCE</scope>
    <source>
        <strain evidence="10">Anhui</strain>
    </source>
</reference>
<reference evidence="9" key="1">
    <citation type="submission" date="2004-11" db="EMBL/GenBank/DDBJ databases">
        <title>The full-length cDNA sequences of Schistosoma japonicum genes.</title>
        <authorList>
            <person name="Han Z."/>
        </authorList>
    </citation>
    <scope>NUCLEOTIDE SEQUENCE</scope>
</reference>
<dbReference type="InterPro" id="IPR052473">
    <property type="entry name" value="mtLSU_mL53"/>
</dbReference>
<comment type="similarity">
    <text evidence="2">Belongs to the mitochondrion-specific ribosomal protein mL53 family.</text>
</comment>
<evidence type="ECO:0000256" key="5">
    <source>
        <dbReference type="ARBA" id="ARBA00023128"/>
    </source>
</evidence>
<dbReference type="InterPro" id="IPR019716">
    <property type="entry name" value="Ribosomal_mL53"/>
</dbReference>
<dbReference type="EMBL" id="SKCS01000363">
    <property type="protein sequence ID" value="TNN10291.1"/>
    <property type="molecule type" value="Genomic_DNA"/>
</dbReference>
<reference evidence="11 12" key="5">
    <citation type="submission" date="2019-03" db="EMBL/GenBank/DDBJ databases">
        <title>An improved genome assembly of the fluke Schistosoma japonicum.</title>
        <authorList>
            <person name="Hu W."/>
            <person name="Luo F."/>
            <person name="Yin M."/>
            <person name="Mo X."/>
            <person name="Sun C."/>
            <person name="Wu Q."/>
            <person name="Zhu B."/>
            <person name="Xiang M."/>
            <person name="Wang J."/>
            <person name="Wang Y."/>
            <person name="Zhang T."/>
            <person name="Xu B."/>
            <person name="Zheng H."/>
            <person name="Feng Z."/>
        </authorList>
    </citation>
    <scope>NUCLEOTIDE SEQUENCE [LARGE SCALE GENOMIC DNA]</scope>
    <source>
        <strain evidence="11">HuSjv2</strain>
        <tissue evidence="11">Worms</tissue>
    </source>
</reference>
<reference evidence="9" key="2">
    <citation type="journal article" date="2006" name="PLoS Pathog.">
        <title>New perspectives on host-parasite interplay by comparative transcriptomic and proteomic analyses of Schistosoma japonicum.</title>
        <authorList>
            <person name="Liu F."/>
            <person name="Lu J."/>
            <person name="Hu W."/>
            <person name="Wang S.Y."/>
            <person name="Cui S.J."/>
            <person name="Chi M."/>
            <person name="Yan Q."/>
            <person name="Wang X.R."/>
            <person name="Song H.D."/>
            <person name="Xu X.N."/>
            <person name="Wang J.J."/>
            <person name="Zhang X.L."/>
            <person name="Zhang X."/>
            <person name="Wang Z.Q."/>
            <person name="Xue C.L."/>
            <person name="Brindley P.J."/>
            <person name="McManus D.P."/>
            <person name="Yang P.Y."/>
            <person name="Feng Z."/>
            <person name="Chen Z."/>
            <person name="Han Z.G."/>
        </authorList>
    </citation>
    <scope>NUCLEOTIDE SEQUENCE</scope>
</reference>